<feature type="transmembrane region" description="Helical" evidence="6">
    <location>
        <begin position="34"/>
        <end position="56"/>
    </location>
</feature>
<feature type="transmembrane region" description="Helical" evidence="6">
    <location>
        <begin position="403"/>
        <end position="419"/>
    </location>
</feature>
<evidence type="ECO:0000256" key="2">
    <source>
        <dbReference type="ARBA" id="ARBA00022475"/>
    </source>
</evidence>
<comment type="subcellular location">
    <subcellularLocation>
        <location evidence="1">Cell membrane</location>
        <topology evidence="1">Multi-pass membrane protein</topology>
    </subcellularLocation>
</comment>
<accession>A0A1T4QUM8</accession>
<feature type="transmembrane region" description="Helical" evidence="6">
    <location>
        <begin position="77"/>
        <end position="99"/>
    </location>
</feature>
<evidence type="ECO:0000313" key="8">
    <source>
        <dbReference type="Proteomes" id="UP000191153"/>
    </source>
</evidence>
<dbReference type="Pfam" id="PF13520">
    <property type="entry name" value="AA_permease_2"/>
    <property type="match status" value="1"/>
</dbReference>
<dbReference type="InterPro" id="IPR050367">
    <property type="entry name" value="APC_superfamily"/>
</dbReference>
<dbReference type="InterPro" id="IPR002293">
    <property type="entry name" value="AA/rel_permease1"/>
</dbReference>
<feature type="transmembrane region" description="Helical" evidence="6">
    <location>
        <begin position="152"/>
        <end position="170"/>
    </location>
</feature>
<evidence type="ECO:0000256" key="3">
    <source>
        <dbReference type="ARBA" id="ARBA00022692"/>
    </source>
</evidence>
<name>A0A1T4QUM8_9FUSO</name>
<keyword evidence="2" id="KW-1003">Cell membrane</keyword>
<dbReference type="GO" id="GO:0005886">
    <property type="term" value="C:plasma membrane"/>
    <property type="evidence" value="ECO:0007669"/>
    <property type="project" value="UniProtKB-SubCell"/>
</dbReference>
<protein>
    <submittedName>
        <fullName evidence="7">Amino acid permease</fullName>
    </submittedName>
</protein>
<feature type="transmembrane region" description="Helical" evidence="6">
    <location>
        <begin position="316"/>
        <end position="341"/>
    </location>
</feature>
<feature type="transmembrane region" description="Helical" evidence="6">
    <location>
        <begin position="190"/>
        <end position="211"/>
    </location>
</feature>
<dbReference type="PANTHER" id="PTHR42770">
    <property type="entry name" value="AMINO ACID TRANSPORTER-RELATED"/>
    <property type="match status" value="1"/>
</dbReference>
<evidence type="ECO:0000256" key="5">
    <source>
        <dbReference type="ARBA" id="ARBA00023136"/>
    </source>
</evidence>
<gene>
    <name evidence="7" type="ORF">SAMN02745174_02450</name>
</gene>
<feature type="transmembrane region" description="Helical" evidence="6">
    <location>
        <begin position="266"/>
        <end position="292"/>
    </location>
</feature>
<dbReference type="STRING" id="180163.SAMN02745174_02450"/>
<feature type="transmembrane region" description="Helical" evidence="6">
    <location>
        <begin position="119"/>
        <end position="140"/>
    </location>
</feature>
<evidence type="ECO:0000256" key="1">
    <source>
        <dbReference type="ARBA" id="ARBA00004651"/>
    </source>
</evidence>
<dbReference type="EMBL" id="FUWX01000032">
    <property type="protein sequence ID" value="SKA07307.1"/>
    <property type="molecule type" value="Genomic_DNA"/>
</dbReference>
<dbReference type="AlphaFoldDB" id="A0A1T4QUM8"/>
<sequence length="424" mass="46683">MNKKLKFLSIFFLGINSIIGSGIFLLPSEIYKNVGLGCFLTIVIAGSLAFGLSLCFAECASRFTQDGSAFLYCKNAFGGLMGFEVGIFTWLVSIISWAAETQGFITILSSLYPTFKDPFYNKVAVLVISITLGILNYFGVKFSKILNNLITVTKLIPLLLFIIIGIFYIHLGDFSHITRDTVNIIFNKNFGSSILIIFYAFTGFDLLAIAAEDMDNPQKNLPRALIGVISFCCLFYLLIFVVSIGICGESLSHTNVPIAYATYKILGKIGFTIVTITTLISIGGVTIALSFIGPRSGVAMAEEGYLPKALNKQTKYGAPGISILITTTLVVLCACLGNFIYLASLTVVARFIEYIPTALAVLVLRKKYKNTPPGYKIPFGDIIPLFSIILSIIIFFFADFNSILIIFAIIFINFFIFYFKKLKL</sequence>
<reference evidence="7 8" key="1">
    <citation type="submission" date="2017-02" db="EMBL/GenBank/DDBJ databases">
        <authorList>
            <person name="Peterson S.W."/>
        </authorList>
    </citation>
    <scope>NUCLEOTIDE SEQUENCE [LARGE SCALE GENOMIC DNA]</scope>
    <source>
        <strain evidence="7 8">ATCC 700028</strain>
    </source>
</reference>
<feature type="transmembrane region" description="Helical" evidence="6">
    <location>
        <begin position="7"/>
        <end position="28"/>
    </location>
</feature>
<feature type="transmembrane region" description="Helical" evidence="6">
    <location>
        <begin position="223"/>
        <end position="246"/>
    </location>
</feature>
<dbReference type="Proteomes" id="UP000191153">
    <property type="component" value="Unassembled WGS sequence"/>
</dbReference>
<dbReference type="PIRSF" id="PIRSF006060">
    <property type="entry name" value="AA_transporter"/>
    <property type="match status" value="1"/>
</dbReference>
<evidence type="ECO:0000256" key="4">
    <source>
        <dbReference type="ARBA" id="ARBA00022989"/>
    </source>
</evidence>
<keyword evidence="8" id="KW-1185">Reference proteome</keyword>
<proteinExistence type="predicted"/>
<dbReference type="RefSeq" id="WP_159443645.1">
    <property type="nucleotide sequence ID" value="NZ_FUWX01000032.1"/>
</dbReference>
<dbReference type="PANTHER" id="PTHR42770:SF18">
    <property type="entry name" value="ARGININE_AGMATINE ANTIPORTER"/>
    <property type="match status" value="1"/>
</dbReference>
<feature type="transmembrane region" description="Helical" evidence="6">
    <location>
        <begin position="377"/>
        <end position="397"/>
    </location>
</feature>
<keyword evidence="5 6" id="KW-0472">Membrane</keyword>
<keyword evidence="4 6" id="KW-1133">Transmembrane helix</keyword>
<dbReference type="GO" id="GO:0022857">
    <property type="term" value="F:transmembrane transporter activity"/>
    <property type="evidence" value="ECO:0007669"/>
    <property type="project" value="InterPro"/>
</dbReference>
<evidence type="ECO:0000256" key="6">
    <source>
        <dbReference type="SAM" id="Phobius"/>
    </source>
</evidence>
<organism evidence="7 8">
    <name type="scientific">Cetobacterium ceti</name>
    <dbReference type="NCBI Taxonomy" id="180163"/>
    <lineage>
        <taxon>Bacteria</taxon>
        <taxon>Fusobacteriati</taxon>
        <taxon>Fusobacteriota</taxon>
        <taxon>Fusobacteriia</taxon>
        <taxon>Fusobacteriales</taxon>
        <taxon>Fusobacteriaceae</taxon>
        <taxon>Cetobacterium</taxon>
    </lineage>
</organism>
<evidence type="ECO:0000313" key="7">
    <source>
        <dbReference type="EMBL" id="SKA07307.1"/>
    </source>
</evidence>
<dbReference type="OrthoDB" id="3181223at2"/>
<feature type="transmembrane region" description="Helical" evidence="6">
    <location>
        <begin position="347"/>
        <end position="365"/>
    </location>
</feature>
<dbReference type="Gene3D" id="1.20.1740.10">
    <property type="entry name" value="Amino acid/polyamine transporter I"/>
    <property type="match status" value="1"/>
</dbReference>
<keyword evidence="3 6" id="KW-0812">Transmembrane</keyword>